<evidence type="ECO:0000259" key="11">
    <source>
        <dbReference type="SMART" id="SM00458"/>
    </source>
</evidence>
<keyword evidence="5" id="KW-0735">Signal-anchor</keyword>
<dbReference type="InterPro" id="IPR045885">
    <property type="entry name" value="GalNAc-T"/>
</dbReference>
<evidence type="ECO:0000256" key="6">
    <source>
        <dbReference type="ARBA" id="ARBA00022989"/>
    </source>
</evidence>
<feature type="domain" description="Ricin B lectin" evidence="11">
    <location>
        <begin position="476"/>
        <end position="602"/>
    </location>
</feature>
<dbReference type="Gene3D" id="3.90.550.10">
    <property type="entry name" value="Spore Coat Polysaccharide Biosynthesis Protein SpsA, Chain A"/>
    <property type="match status" value="1"/>
</dbReference>
<dbReference type="SUPFAM" id="SSF53448">
    <property type="entry name" value="Nucleotide-diphospho-sugar transferases"/>
    <property type="match status" value="1"/>
</dbReference>
<evidence type="ECO:0000256" key="10">
    <source>
        <dbReference type="RuleBase" id="RU361242"/>
    </source>
</evidence>
<keyword evidence="10" id="KW-0328">Glycosyltransferase</keyword>
<dbReference type="PANTHER" id="PTHR11675:SF63">
    <property type="entry name" value="POLYPEPTIDE N-ACETYLGALACTOSAMINYLTRANSFERASE"/>
    <property type="match status" value="1"/>
</dbReference>
<feature type="transmembrane region" description="Helical" evidence="10">
    <location>
        <begin position="7"/>
        <end position="26"/>
    </location>
</feature>
<reference evidence="13" key="1">
    <citation type="submission" date="2025-08" db="UniProtKB">
        <authorList>
            <consortium name="RefSeq"/>
        </authorList>
    </citation>
    <scope>IDENTIFICATION</scope>
</reference>
<keyword evidence="9 10" id="KW-1015">Disulfide bond</keyword>
<comment type="subcellular location">
    <subcellularLocation>
        <location evidence="1 10">Golgi apparatus membrane</location>
        <topology evidence="1 10">Single-pass type II membrane protein</topology>
    </subcellularLocation>
</comment>
<accession>A0ABM0JAU8</accession>
<evidence type="ECO:0000313" key="12">
    <source>
        <dbReference type="Proteomes" id="UP000694888"/>
    </source>
</evidence>
<gene>
    <name evidence="13" type="primary">LOC101847005</name>
</gene>
<keyword evidence="4 10" id="KW-0430">Lectin</keyword>
<dbReference type="RefSeq" id="XP_005089457.1">
    <property type="nucleotide sequence ID" value="XM_005089400.3"/>
</dbReference>
<keyword evidence="8 10" id="KW-0472">Membrane</keyword>
<evidence type="ECO:0000256" key="4">
    <source>
        <dbReference type="ARBA" id="ARBA00022734"/>
    </source>
</evidence>
<protein>
    <recommendedName>
        <fullName evidence="10">Polypeptide N-acetylgalactosaminyltransferase</fullName>
        <ecNumber evidence="10">2.4.1.-</ecNumber>
    </recommendedName>
    <alternativeName>
        <fullName evidence="10">Protein-UDP acetylgalactosaminyltransferase</fullName>
    </alternativeName>
</protein>
<dbReference type="InterPro" id="IPR000772">
    <property type="entry name" value="Ricin_B_lectin"/>
</dbReference>
<dbReference type="SMART" id="SM00458">
    <property type="entry name" value="RICIN"/>
    <property type="match status" value="1"/>
</dbReference>
<dbReference type="Pfam" id="PF00535">
    <property type="entry name" value="Glycos_transf_2"/>
    <property type="match status" value="1"/>
</dbReference>
<dbReference type="PROSITE" id="PS50231">
    <property type="entry name" value="RICIN_B_LECTIN"/>
    <property type="match status" value="1"/>
</dbReference>
<organism evidence="12 13">
    <name type="scientific">Aplysia californica</name>
    <name type="common">California sea hare</name>
    <dbReference type="NCBI Taxonomy" id="6500"/>
    <lineage>
        <taxon>Eukaryota</taxon>
        <taxon>Metazoa</taxon>
        <taxon>Spiralia</taxon>
        <taxon>Lophotrochozoa</taxon>
        <taxon>Mollusca</taxon>
        <taxon>Gastropoda</taxon>
        <taxon>Heterobranchia</taxon>
        <taxon>Euthyneura</taxon>
        <taxon>Tectipleura</taxon>
        <taxon>Aplysiida</taxon>
        <taxon>Aplysioidea</taxon>
        <taxon>Aplysiidae</taxon>
        <taxon>Aplysia</taxon>
    </lineage>
</organism>
<evidence type="ECO:0000256" key="1">
    <source>
        <dbReference type="ARBA" id="ARBA00004323"/>
    </source>
</evidence>
<name>A0ABM0JAU8_APLCA</name>
<evidence type="ECO:0000256" key="5">
    <source>
        <dbReference type="ARBA" id="ARBA00022968"/>
    </source>
</evidence>
<dbReference type="PANTHER" id="PTHR11675">
    <property type="entry name" value="N-ACETYLGALACTOSAMINYLTRANSFERASE"/>
    <property type="match status" value="1"/>
</dbReference>
<evidence type="ECO:0000313" key="13">
    <source>
        <dbReference type="RefSeq" id="XP_005089457.1"/>
    </source>
</evidence>
<dbReference type="Proteomes" id="UP000694888">
    <property type="component" value="Unplaced"/>
</dbReference>
<dbReference type="InterPro" id="IPR001173">
    <property type="entry name" value="Glyco_trans_2-like"/>
</dbReference>
<evidence type="ECO:0000256" key="2">
    <source>
        <dbReference type="ARBA" id="ARBA00005680"/>
    </source>
</evidence>
<keyword evidence="6 10" id="KW-1133">Transmembrane helix</keyword>
<dbReference type="CDD" id="cd23440">
    <property type="entry name" value="beta-trefoil_Ricin_GALNT11"/>
    <property type="match status" value="1"/>
</dbReference>
<keyword evidence="10" id="KW-0464">Manganese</keyword>
<comment type="pathway">
    <text evidence="10">Protein modification; protein glycosylation.</text>
</comment>
<sequence>MFRGCSGIVIVSFIPVILFILGNTFVEDDVLQHYKLKLTSSLCLLPYVKSCVSVCKTHHAEMENQVSQPSFSSDNNVEEPPLPAHSDQAAYELCMVGSKEEKAKRSEGFQQQGFNYFVSEKMSLDRAIPDTRSPVCKSKKYRNQLPTASIVMCFYNEGWSTLLRSIHSILRQTPSHLLKEIILLDDSSSYGYLKRPLDDYIASNFTKVKLFRSQERLGLIRARMAGAKHATGDVLVFLDSHIEAGYSWLEPLLDRIASDRRSVMVPVVDTVEPETFVYRGANLVRGGFTWSLLHNWEALPLEVEKVVKETADPFITPTMPGGLFAMDRKYFYELGEYDSGMDIWGGENVEISFRIWMCGGKMEIAPCSRVGHVFRHFRPYSSPKGVDTSVRNSARVAEVWLDEYKKHFYDIRQTAKTMDYGDVSDRVELRKRLKCKSFKWFLENVHPEQLVPGEEPKVSDAVYRRQAEKKTRVVTEGFVKYIPKKMCAIPKSGTPAKGDALFLEKCKNLKSKAGVYILSDDHSIKLSGTRLCLETTEKKGIPVVQLMKCHTSGGSQVWLLQDYPQEQVLFNPASGMCLASGERSALAMDYCHSDKARGFVLTAENCLRTPSVDD</sequence>
<comment type="similarity">
    <text evidence="2 10">Belongs to the glycosyltransferase 2 family. GalNAc-T subfamily.</text>
</comment>
<dbReference type="GeneID" id="101847005"/>
<comment type="cofactor">
    <cofactor evidence="10">
        <name>Mn(2+)</name>
        <dbReference type="ChEBI" id="CHEBI:29035"/>
    </cofactor>
</comment>
<dbReference type="InterPro" id="IPR029044">
    <property type="entry name" value="Nucleotide-diphossugar_trans"/>
</dbReference>
<evidence type="ECO:0000256" key="8">
    <source>
        <dbReference type="ARBA" id="ARBA00023136"/>
    </source>
</evidence>
<evidence type="ECO:0000256" key="9">
    <source>
        <dbReference type="ARBA" id="ARBA00023157"/>
    </source>
</evidence>
<dbReference type="Pfam" id="PF00652">
    <property type="entry name" value="Ricin_B_lectin"/>
    <property type="match status" value="1"/>
</dbReference>
<keyword evidence="7 10" id="KW-0333">Golgi apparatus</keyword>
<dbReference type="Gene3D" id="2.80.10.50">
    <property type="match status" value="1"/>
</dbReference>
<dbReference type="CDD" id="cd02510">
    <property type="entry name" value="pp-GalNAc-T"/>
    <property type="match status" value="1"/>
</dbReference>
<evidence type="ECO:0000256" key="3">
    <source>
        <dbReference type="ARBA" id="ARBA00022692"/>
    </source>
</evidence>
<keyword evidence="10" id="KW-0808">Transferase</keyword>
<evidence type="ECO:0000256" key="7">
    <source>
        <dbReference type="ARBA" id="ARBA00023034"/>
    </source>
</evidence>
<dbReference type="SUPFAM" id="SSF50370">
    <property type="entry name" value="Ricin B-like lectins"/>
    <property type="match status" value="1"/>
</dbReference>
<proteinExistence type="inferred from homology"/>
<keyword evidence="3 10" id="KW-0812">Transmembrane</keyword>
<dbReference type="InterPro" id="IPR035992">
    <property type="entry name" value="Ricin_B-like_lectins"/>
</dbReference>
<keyword evidence="12" id="KW-1185">Reference proteome</keyword>
<dbReference type="EC" id="2.4.1.-" evidence="10"/>